<keyword evidence="7" id="KW-0813">Transport</keyword>
<reference evidence="9" key="1">
    <citation type="submission" date="2021-01" db="EMBL/GenBank/DDBJ databases">
        <title>Fulvivirga kasyanovii gen. nov., sp nov., a novel member of the phylum Bacteroidetes isolated from seawater in a mussel farm.</title>
        <authorList>
            <person name="Zhao L.-H."/>
            <person name="Wang Z.-J."/>
        </authorList>
    </citation>
    <scope>NUCLEOTIDE SEQUENCE</scope>
    <source>
        <strain evidence="9">29W222</strain>
    </source>
</reference>
<evidence type="ECO:0000256" key="7">
    <source>
        <dbReference type="RuleBase" id="RU003879"/>
    </source>
</evidence>
<keyword evidence="3" id="KW-1003">Cell membrane</keyword>
<dbReference type="GO" id="GO:0022857">
    <property type="term" value="F:transmembrane transporter activity"/>
    <property type="evidence" value="ECO:0007669"/>
    <property type="project" value="InterPro"/>
</dbReference>
<dbReference type="PANTHER" id="PTHR30558:SF3">
    <property type="entry name" value="BIOPOLYMER TRANSPORT PROTEIN EXBD-RELATED"/>
    <property type="match status" value="1"/>
</dbReference>
<keyword evidence="7" id="KW-0653">Protein transport</keyword>
<evidence type="ECO:0000256" key="5">
    <source>
        <dbReference type="ARBA" id="ARBA00022989"/>
    </source>
</evidence>
<keyword evidence="4 7" id="KW-0812">Transmembrane</keyword>
<evidence type="ECO:0000256" key="2">
    <source>
        <dbReference type="ARBA" id="ARBA00005811"/>
    </source>
</evidence>
<organism evidence="9 10">
    <name type="scientific">Fulvivirga marina</name>
    <dbReference type="NCBI Taxonomy" id="2494733"/>
    <lineage>
        <taxon>Bacteria</taxon>
        <taxon>Pseudomonadati</taxon>
        <taxon>Bacteroidota</taxon>
        <taxon>Cytophagia</taxon>
        <taxon>Cytophagales</taxon>
        <taxon>Fulvivirgaceae</taxon>
        <taxon>Fulvivirga</taxon>
    </lineage>
</organism>
<gene>
    <name evidence="9" type="ORF">JMN32_17090</name>
</gene>
<comment type="similarity">
    <text evidence="2 7">Belongs to the ExbD/TolR family.</text>
</comment>
<evidence type="ECO:0000256" key="1">
    <source>
        <dbReference type="ARBA" id="ARBA00004162"/>
    </source>
</evidence>
<keyword evidence="10" id="KW-1185">Reference proteome</keyword>
<dbReference type="GO" id="GO:0005886">
    <property type="term" value="C:plasma membrane"/>
    <property type="evidence" value="ECO:0007669"/>
    <property type="project" value="UniProtKB-SubCell"/>
</dbReference>
<evidence type="ECO:0000256" key="6">
    <source>
        <dbReference type="ARBA" id="ARBA00023136"/>
    </source>
</evidence>
<comment type="subcellular location">
    <subcellularLocation>
        <location evidence="1">Cell membrane</location>
        <topology evidence="1">Single-pass membrane protein</topology>
    </subcellularLocation>
    <subcellularLocation>
        <location evidence="7">Cell membrane</location>
        <topology evidence="7">Single-pass type II membrane protein</topology>
    </subcellularLocation>
</comment>
<evidence type="ECO:0000256" key="3">
    <source>
        <dbReference type="ARBA" id="ARBA00022475"/>
    </source>
</evidence>
<dbReference type="GO" id="GO:0015031">
    <property type="term" value="P:protein transport"/>
    <property type="evidence" value="ECO:0007669"/>
    <property type="project" value="UniProtKB-KW"/>
</dbReference>
<sequence length="182" mass="20583">MRNSHNSQQMQVNAGSMADIAFLLLIFFMITTTIVNDKGISLLLPPERLKTELVPINERNLYKIQINSQDKLLVEGELRENTSGLREEIKAFILNYGKSADLSESPSKAVVSIKTNRGTTQEMFIKMLDEVKAAYYEIYAKRARITPAEYRNLSLAVPAEKWLYDLGRKGIPMNISIAEPSN</sequence>
<comment type="caution">
    <text evidence="9">The sequence shown here is derived from an EMBL/GenBank/DDBJ whole genome shotgun (WGS) entry which is preliminary data.</text>
</comment>
<evidence type="ECO:0000256" key="4">
    <source>
        <dbReference type="ARBA" id="ARBA00022692"/>
    </source>
</evidence>
<evidence type="ECO:0000313" key="10">
    <source>
        <dbReference type="Proteomes" id="UP000614216"/>
    </source>
</evidence>
<dbReference type="AlphaFoldDB" id="A0A937KCD1"/>
<feature type="transmembrane region" description="Helical" evidence="8">
    <location>
        <begin position="12"/>
        <end position="35"/>
    </location>
</feature>
<name>A0A937KCD1_9BACT</name>
<dbReference type="EMBL" id="JAEUGD010000058">
    <property type="protein sequence ID" value="MBL6448036.1"/>
    <property type="molecule type" value="Genomic_DNA"/>
</dbReference>
<dbReference type="Pfam" id="PF02472">
    <property type="entry name" value="ExbD"/>
    <property type="match status" value="1"/>
</dbReference>
<dbReference type="RefSeq" id="WP_202857574.1">
    <property type="nucleotide sequence ID" value="NZ_JAEUGD010000058.1"/>
</dbReference>
<protein>
    <submittedName>
        <fullName evidence="9">Biopolymer transporter ExbD</fullName>
    </submittedName>
</protein>
<dbReference type="Proteomes" id="UP000614216">
    <property type="component" value="Unassembled WGS sequence"/>
</dbReference>
<accession>A0A937KCD1</accession>
<dbReference type="PANTHER" id="PTHR30558">
    <property type="entry name" value="EXBD MEMBRANE COMPONENT OF PMF-DRIVEN MACROMOLECULE IMPORT SYSTEM"/>
    <property type="match status" value="1"/>
</dbReference>
<evidence type="ECO:0000256" key="8">
    <source>
        <dbReference type="SAM" id="Phobius"/>
    </source>
</evidence>
<proteinExistence type="inferred from homology"/>
<dbReference type="InterPro" id="IPR003400">
    <property type="entry name" value="ExbD"/>
</dbReference>
<keyword evidence="6 8" id="KW-0472">Membrane</keyword>
<keyword evidence="5 8" id="KW-1133">Transmembrane helix</keyword>
<evidence type="ECO:0000313" key="9">
    <source>
        <dbReference type="EMBL" id="MBL6448036.1"/>
    </source>
</evidence>